<evidence type="ECO:0000313" key="3">
    <source>
        <dbReference type="Ensembl" id="ENSCPVP00000018580.1"/>
    </source>
</evidence>
<dbReference type="GO" id="GO:1904273">
    <property type="term" value="P:L-alanine import across plasma membrane"/>
    <property type="evidence" value="ECO:0007669"/>
    <property type="project" value="TreeGrafter"/>
</dbReference>
<gene>
    <name evidence="3" type="primary">SLC3A2</name>
</gene>
<dbReference type="InterPro" id="IPR017853">
    <property type="entry name" value="GH"/>
</dbReference>
<dbReference type="GO" id="GO:0015173">
    <property type="term" value="F:aromatic amino acid transmembrane transporter activity"/>
    <property type="evidence" value="ECO:0007669"/>
    <property type="project" value="TreeGrafter"/>
</dbReference>
<dbReference type="GO" id="GO:0016324">
    <property type="term" value="C:apical plasma membrane"/>
    <property type="evidence" value="ECO:0007669"/>
    <property type="project" value="TreeGrafter"/>
</dbReference>
<keyword evidence="4" id="KW-1185">Reference proteome</keyword>
<dbReference type="SUPFAM" id="SSF51445">
    <property type="entry name" value="(Trans)glycosidases"/>
    <property type="match status" value="1"/>
</dbReference>
<dbReference type="GO" id="GO:0015190">
    <property type="term" value="F:L-leucine transmembrane transporter activity"/>
    <property type="evidence" value="ECO:0007669"/>
    <property type="project" value="TreeGrafter"/>
</dbReference>
<keyword evidence="2" id="KW-0472">Membrane</keyword>
<dbReference type="GO" id="GO:1903801">
    <property type="term" value="P:L-leucine import across plasma membrane"/>
    <property type="evidence" value="ECO:0007669"/>
    <property type="project" value="TreeGrafter"/>
</dbReference>
<dbReference type="GO" id="GO:0015180">
    <property type="term" value="F:L-alanine transmembrane transporter activity"/>
    <property type="evidence" value="ECO:0007669"/>
    <property type="project" value="TreeGrafter"/>
</dbReference>
<feature type="region of interest" description="Disordered" evidence="1">
    <location>
        <begin position="398"/>
        <end position="430"/>
    </location>
</feature>
<reference evidence="3" key="1">
    <citation type="submission" date="2025-08" db="UniProtKB">
        <authorList>
            <consortium name="Ensembl"/>
        </authorList>
    </citation>
    <scope>IDENTIFICATION</scope>
</reference>
<dbReference type="InterPro" id="IPR013780">
    <property type="entry name" value="Glyco_hydro_b"/>
</dbReference>
<keyword evidence="2" id="KW-0812">Transmembrane</keyword>
<dbReference type="GO" id="GO:0005975">
    <property type="term" value="P:carbohydrate metabolic process"/>
    <property type="evidence" value="ECO:0007669"/>
    <property type="project" value="InterPro"/>
</dbReference>
<organism evidence="3 4">
    <name type="scientific">Geospiza parvula</name>
    <name type="common">Small tree-finch</name>
    <name type="synonym">Camarhynchus parvulus</name>
    <dbReference type="NCBI Taxonomy" id="87175"/>
    <lineage>
        <taxon>Eukaryota</taxon>
        <taxon>Metazoa</taxon>
        <taxon>Chordata</taxon>
        <taxon>Craniata</taxon>
        <taxon>Vertebrata</taxon>
        <taxon>Euteleostomi</taxon>
        <taxon>Archelosauria</taxon>
        <taxon>Archosauria</taxon>
        <taxon>Dinosauria</taxon>
        <taxon>Saurischia</taxon>
        <taxon>Theropoda</taxon>
        <taxon>Coelurosauria</taxon>
        <taxon>Aves</taxon>
        <taxon>Neognathae</taxon>
        <taxon>Neoaves</taxon>
        <taxon>Telluraves</taxon>
        <taxon>Australaves</taxon>
        <taxon>Passeriformes</taxon>
        <taxon>Thraupidae</taxon>
        <taxon>Camarhynchus</taxon>
    </lineage>
</organism>
<dbReference type="PANTHER" id="PTHR46673:SF1">
    <property type="entry name" value="4F2 CELL-SURFACE ANTIGEN HEAVY CHAIN"/>
    <property type="match status" value="1"/>
</dbReference>
<dbReference type="Ensembl" id="ENSCPVT00000019413.2">
    <property type="protein sequence ID" value="ENSCPVP00000018580.1"/>
    <property type="gene ID" value="ENSCPVG00000013566.2"/>
</dbReference>
<dbReference type="Pfam" id="PF00128">
    <property type="entry name" value="Alpha-amylase"/>
    <property type="match status" value="1"/>
</dbReference>
<evidence type="ECO:0000313" key="4">
    <source>
        <dbReference type="Proteomes" id="UP000694382"/>
    </source>
</evidence>
<name>A0A8C3QC01_GEOPR</name>
<dbReference type="GeneID" id="115916266"/>
<sequence length="542" mass="58018">MDPESPPRELELSALEAEKEPMAAAAEPEPEPGSPPQPPPPHRDPSPAPAAAPGGEKNGLVMKIPPEEEEEAAAALGGPGVSGSPKFTGLGKEELLREAGTPLWARARLVLLVLFWGGWLGMLGAAAAIVAQAPRCQPLPARAWWELGALYRAPPKAFGGDLKGVEKRLGYLKEKLQVGGLVLGPVAPKTPEDLIPPLKELDPALGTVQDLSALLQAAKAKGLKVILDLTPNPAGDRVWGDAANDPKVHQQVQDALSHWLKEDIAGIFLDGIDELPPSVVAEWRNLTEQKPSPSGVARVLVGGTRRLDPWSVPQVPGGLRLLLGPFLRPLQPELELESPEGAVRSLLAFLSSNSSSAAGLGWSVGSPWESWVSPRLRLQQLLLLWGLPGTPVLSYGDELGLQRPPKNQQLPPMPWESIEEPKKGGNGSEPPELELCAALASLRAHERSLLLGEALPVPAGSAIALLRRWDQSERFLLLLNPHGTPLKPFSVRRDPGDPPLPEWATLHLSTGPKEPGEPRVQLQELKVGPYEGLLLGFPYSPQ</sequence>
<dbReference type="Pfam" id="PF16028">
    <property type="entry name" value="SLC3A2_N"/>
    <property type="match status" value="1"/>
</dbReference>
<evidence type="ECO:0000256" key="1">
    <source>
        <dbReference type="SAM" id="MobiDB-lite"/>
    </source>
</evidence>
<dbReference type="InterPro" id="IPR031984">
    <property type="entry name" value="SLC3A2_N"/>
</dbReference>
<feature type="compositionally biased region" description="Basic and acidic residues" evidence="1">
    <location>
        <begin position="1"/>
        <end position="21"/>
    </location>
</feature>
<feature type="transmembrane region" description="Helical" evidence="2">
    <location>
        <begin position="109"/>
        <end position="131"/>
    </location>
</feature>
<accession>A0A8C3QC01</accession>
<keyword evidence="2" id="KW-1133">Transmembrane helix</keyword>
<dbReference type="RefSeq" id="XP_030825821.1">
    <property type="nucleotide sequence ID" value="XM_030969961.1"/>
</dbReference>
<feature type="region of interest" description="Disordered" evidence="1">
    <location>
        <begin position="1"/>
        <end position="61"/>
    </location>
</feature>
<dbReference type="SMART" id="SM00642">
    <property type="entry name" value="Aamy"/>
    <property type="match status" value="1"/>
</dbReference>
<dbReference type="CTD" id="6520"/>
<dbReference type="Gene3D" id="3.20.20.80">
    <property type="entry name" value="Glycosidases"/>
    <property type="match status" value="1"/>
</dbReference>
<reference evidence="3" key="2">
    <citation type="submission" date="2025-09" db="UniProtKB">
        <authorList>
            <consortium name="Ensembl"/>
        </authorList>
    </citation>
    <scope>IDENTIFICATION</scope>
</reference>
<dbReference type="InterPro" id="IPR006047">
    <property type="entry name" value="GH13_cat_dom"/>
</dbReference>
<protein>
    <submittedName>
        <fullName evidence="3">Solute carrier family 3 member 2</fullName>
    </submittedName>
</protein>
<dbReference type="Gene3D" id="2.60.40.1180">
    <property type="entry name" value="Golgi alpha-mannosidase II"/>
    <property type="match status" value="1"/>
</dbReference>
<dbReference type="PANTHER" id="PTHR46673">
    <property type="entry name" value="4F2 CELL-SURFACE ANTIGEN HEAVY CHAIN"/>
    <property type="match status" value="1"/>
</dbReference>
<dbReference type="Proteomes" id="UP000694382">
    <property type="component" value="Unassembled WGS sequence"/>
</dbReference>
<dbReference type="GO" id="GO:0016323">
    <property type="term" value="C:basolateral plasma membrane"/>
    <property type="evidence" value="ECO:0007669"/>
    <property type="project" value="TreeGrafter"/>
</dbReference>
<feature type="compositionally biased region" description="Pro residues" evidence="1">
    <location>
        <begin position="31"/>
        <end position="50"/>
    </location>
</feature>
<dbReference type="GO" id="GO:0015823">
    <property type="term" value="P:phenylalanine transport"/>
    <property type="evidence" value="ECO:0007669"/>
    <property type="project" value="TreeGrafter"/>
</dbReference>
<proteinExistence type="predicted"/>
<dbReference type="InterPro" id="IPR042280">
    <property type="entry name" value="SLC3A2"/>
</dbReference>
<dbReference type="AlphaFoldDB" id="A0A8C3QC01"/>
<evidence type="ECO:0000256" key="2">
    <source>
        <dbReference type="SAM" id="Phobius"/>
    </source>
</evidence>